<dbReference type="Pfam" id="PF09324">
    <property type="entry name" value="Sec7-like_HDS"/>
    <property type="match status" value="1"/>
</dbReference>
<evidence type="ECO:0000256" key="11">
    <source>
        <dbReference type="SAM" id="MobiDB-lite"/>
    </source>
</evidence>
<dbReference type="GO" id="GO:0016712">
    <property type="term" value="F:oxidoreductase activity, acting on paired donors, with incorporation or reduction of molecular oxygen, reduced flavin or flavoprotein as one donor, and incorporation of one atom of oxygen"/>
    <property type="evidence" value="ECO:0007669"/>
    <property type="project" value="UniProtKB-ARBA"/>
</dbReference>
<reference evidence="13" key="1">
    <citation type="submission" date="2018-01" db="EMBL/GenBank/DDBJ databases">
        <authorList>
            <person name="Mao J.F."/>
        </authorList>
    </citation>
    <scope>NUCLEOTIDE SEQUENCE</scope>
    <source>
        <strain evidence="13">Huo1</strain>
        <tissue evidence="13">Leaf</tissue>
    </source>
</reference>
<keyword evidence="5" id="KW-0963">Cytoplasm</keyword>
<keyword evidence="14" id="KW-1185">Reference proteome</keyword>
<feature type="region of interest" description="Disordered" evidence="11">
    <location>
        <begin position="696"/>
        <end position="725"/>
    </location>
</feature>
<dbReference type="GO" id="GO:0005802">
    <property type="term" value="C:trans-Golgi network"/>
    <property type="evidence" value="ECO:0007669"/>
    <property type="project" value="TreeGrafter"/>
</dbReference>
<dbReference type="SUPFAM" id="SSF48425">
    <property type="entry name" value="Sec7 domain"/>
    <property type="match status" value="1"/>
</dbReference>
<dbReference type="GO" id="GO:0005829">
    <property type="term" value="C:cytosol"/>
    <property type="evidence" value="ECO:0007669"/>
    <property type="project" value="UniProtKB-SubCell"/>
</dbReference>
<evidence type="ECO:0000256" key="1">
    <source>
        <dbReference type="ARBA" id="ARBA00004167"/>
    </source>
</evidence>
<feature type="compositionally biased region" description="Basic and acidic residues" evidence="11">
    <location>
        <begin position="1157"/>
        <end position="1181"/>
    </location>
</feature>
<feature type="region of interest" description="Disordered" evidence="11">
    <location>
        <begin position="1157"/>
        <end position="1187"/>
    </location>
</feature>
<evidence type="ECO:0000256" key="10">
    <source>
        <dbReference type="PIRSR" id="PIRSR602401-1"/>
    </source>
</evidence>
<reference evidence="13" key="2">
    <citation type="submission" date="2020-08" db="EMBL/GenBank/DDBJ databases">
        <title>Plant Genome Project.</title>
        <authorList>
            <person name="Zhang R.-G."/>
        </authorList>
    </citation>
    <scope>NUCLEOTIDE SEQUENCE</scope>
    <source>
        <strain evidence="13">Huo1</strain>
        <tissue evidence="13">Leaf</tissue>
    </source>
</reference>
<dbReference type="Gene3D" id="1.25.10.10">
    <property type="entry name" value="Leucine-rich Repeat Variant"/>
    <property type="match status" value="1"/>
</dbReference>
<feature type="compositionally biased region" description="Basic and acidic residues" evidence="11">
    <location>
        <begin position="871"/>
        <end position="892"/>
    </location>
</feature>
<evidence type="ECO:0000313" key="14">
    <source>
        <dbReference type="Proteomes" id="UP000298416"/>
    </source>
</evidence>
<dbReference type="Gene3D" id="1.10.1000.11">
    <property type="entry name" value="Arf Nucleotide-binding Site Opener,domain 2"/>
    <property type="match status" value="1"/>
</dbReference>
<keyword evidence="4" id="KW-0813">Transport</keyword>
<dbReference type="InterPro" id="IPR017972">
    <property type="entry name" value="Cyt_P450_CS"/>
</dbReference>
<sequence>MIGFAGNSVVSCSASGNGRGGPGDDAVKDVERRLEEKRRAELSARIASGEFTVEKPSFQSQLKNGLSKLGLPKEIVEFIVNVTGGSGDYLKIPEAKGLIGAIRNEAFFVPLYELYLTYGGIFRLTFGPKSFLIVSDPSIAKHILKDNPKSYSKVLQLQRQDVSASFLGILAEILDFVMGKGLIPADGEIWRVRRRAIVPALHQKFVAAMFSLFGDATDRLCKKLDAAASDGEDVEMESLFSRLTLDIIGKAVFNYDFDSLSVDTGIVEAVYTVLREAEDRSVAPIPFWEIPIWKDISPKLRKVNAALKLVNDTLDDLIAICKKIVDEEELQFHEEYMNERDPSILHFLLASGDDVSSKQLRDDLMTMLIAGHETSAAVLTWTFYLLSQEPSVMAKLQKEVDSVLGYRFPTVEDMKKLKYTTRVINESLRLYPQPPVLIRRSLGDDMLGKYPIKKDEDIFISVWNLHRSPHLWEEADKFNPERWPLDGPNPNETNQNFRFQSPDSLVGISNTRQLMRGTLLLFYCSYLPFGGGPRKCIGDMFATFETVVAVAMLVRRFDFQLAVGAPPVKMTTGATIHTTEGLKMTVRRRQQAPVIPNLEGIKGSAEMSGGAPGDLVARAFESMLKECSNKKYNVLQSSIQTYLGAFVSKLCLFCSAFGATVERIPISSQILARLSKTQRQLQSKGVLATVRFSGSFEPDSGGEKNEGAESAAKDVEPTSSSGSTTAVSDADLVLEPLKLAFETKNTKLVELALDCFHKLVVYNHLEGDPGIDGDNNSKLLTDILNMVCSCVDNSTPDSVTLQVMKVLLTAIASTKVRVHGGPLLEVIKVCFNIAITSKSPINQATARASLTQMLSIIFRQMENDVVSPESSKSKDGQMEDLEKSLSDHNDPKKTTDDIITVKYLDSTLIASGEGIQSLVGGADIKGLEDVLLKAVDLEDDSKLESGTGQKSMSIAQRDALLLFRTLCKMAMKEGNDEVTSKNRILSLELLQGVLADCGVSFTKNCQFVDSLRGHLSFALLRAAVSQSPVLFQHAAGIFSVVLLRFRESLKAEIGVFFPIIVLKALDGSDLNQKLVVLRTLEKICKDPQTLVDLYINYDCDNEPPNLFEKMVANLSKIAQGTQNVDPKSSAASQTVSIKISSLQGLVNIVKSLVIREKGHRKSDNQNEDNKSSEALARRLDGSKGTGESLSNFEGLKVYKSTMEASVSEFNEQPAKGIEHLISSQVVEQNPASVAQFLRHTPDLDKAMIGDYLGQHEKFPKAVLRAYVESINFSGMELDMAIHEFLKGFELPGEAQMIDRIMETFSERYCTDNPGLFKTADTAYVLAYAIILLQADAHYLTGWPKLSRSDFIQMSASTAEESAPQELLEEIYDNIVKAELVNKDDSVDCLKNSKYKLELNGRRGLLNVLNLSFPRRISSSDSIPDKEAVLNQIHAVIKEQGDKKGVFYTSDRIDILRPMVEVVGWPLLATFSVVMGEPDNSTWISICMEGFKEGVVIMFALGMDTIRYAFLTSLLRYNFLHAPRDMREKNVEALRTLLDLCDTHMYALQDSWLAILECISRLEYIVSWPAMTATIVQGTNQNSRDAILQSLRELSGKATEQVFSNSVKLPSESVVEFFSALCYVSAEELKQSPARTFSLQKIVGISYSNMTRIHMVWARIWTVLAQHFVFAGSHADEKVAIYAIDSLQRLGMKYLEHPELGHFTFQKGILKPFVVLMQSSKSESIRRLILSGIVQIIRSRAGIIKSGWHSIFMIFTMAADDSLEPIVESAFENIEQVILEHFNQVFVDCFMDCVNCLIGFATNKSSVDISLKSIALLRISENRLSEGLVPVGSLKSVDSAADETCKLAEHYWFPMLSGLSRLISDPRSEVSNCALEVLFDLLDERGSKFSTAFWESIFQGILFPIFDHVRHAGKENLMSSEEEWLRESTIHALQLLCDLFNSFYKDVCFMLPQLLSLLLDCAKKTDQSVVSIALGALVHLIEVGGHQFTSDDWVTLDAVYTTQPRELLNDASFENGKHRKVLLSGDLDSGVRVSGDLLHNNHDTIHTNGSSVGSTSFKANGDENALEQDQETTRAVDMEVSQAPPSQSAGATESEVGSLQRSQTFGQKIMGNMRDNLLTRSFTSKPKNFTSDAAVASSPSKVRFSNVYAYYESVLDHIFPDANKDVNAKDAEESLMLETVRSKCVTQLLLLGSIDGIQKNYWNKLGADAKVTMMEILFSILEFAATYNSYTNLRLRMQQSSTERPPLNLLRQELTATTIYLDILLKTTAAVEVQDAKAAKEEKPEGIAEEKLVSFFEQVLREASDFQSSMEETANMELHRVLELRAPIIVKVLKGMCEMNPQIFKDHLRDLYPYITKLVCSEQMDVRSALADLFSSQLSTMLPIGDEE</sequence>
<dbReference type="InterPro" id="IPR000904">
    <property type="entry name" value="Sec7_dom"/>
</dbReference>
<dbReference type="CDD" id="cd00171">
    <property type="entry name" value="Sec7"/>
    <property type="match status" value="1"/>
</dbReference>
<dbReference type="InterPro" id="IPR036396">
    <property type="entry name" value="Cyt_P450_sf"/>
</dbReference>
<feature type="compositionally biased region" description="Basic and acidic residues" evidence="11">
    <location>
        <begin position="701"/>
        <end position="716"/>
    </location>
</feature>
<dbReference type="Pfam" id="PF20252">
    <property type="entry name" value="BIG2_C"/>
    <property type="match status" value="1"/>
</dbReference>
<feature type="compositionally biased region" description="Polar residues" evidence="11">
    <location>
        <begin position="2045"/>
        <end position="2057"/>
    </location>
</feature>
<keyword evidence="10" id="KW-0479">Metal-binding</keyword>
<dbReference type="InterPro" id="IPR011989">
    <property type="entry name" value="ARM-like"/>
</dbReference>
<dbReference type="InterPro" id="IPR016024">
    <property type="entry name" value="ARM-type_fold"/>
</dbReference>
<dbReference type="Pfam" id="PF12783">
    <property type="entry name" value="Sec7-like_HUS"/>
    <property type="match status" value="1"/>
</dbReference>
<protein>
    <recommendedName>
        <fullName evidence="12">SEC7 domain-containing protein</fullName>
    </recommendedName>
</protein>
<dbReference type="Pfam" id="PF16213">
    <property type="entry name" value="DCB"/>
    <property type="match status" value="1"/>
</dbReference>
<dbReference type="Gene3D" id="1.10.630.10">
    <property type="entry name" value="Cytochrome P450"/>
    <property type="match status" value="1"/>
</dbReference>
<keyword evidence="10" id="KW-0408">Iron</keyword>
<dbReference type="EMBL" id="PNBA02000010">
    <property type="protein sequence ID" value="KAG6409412.1"/>
    <property type="molecule type" value="Genomic_DNA"/>
</dbReference>
<evidence type="ECO:0000256" key="4">
    <source>
        <dbReference type="ARBA" id="ARBA00022448"/>
    </source>
</evidence>
<dbReference type="Pfam" id="PF00067">
    <property type="entry name" value="p450"/>
    <property type="match status" value="1"/>
</dbReference>
<dbReference type="PANTHER" id="PTHR10663">
    <property type="entry name" value="GUANYL-NUCLEOTIDE EXCHANGE FACTOR"/>
    <property type="match status" value="1"/>
</dbReference>
<evidence type="ECO:0000256" key="3">
    <source>
        <dbReference type="ARBA" id="ARBA00004514"/>
    </source>
</evidence>
<dbReference type="Proteomes" id="UP000298416">
    <property type="component" value="Unassembled WGS sequence"/>
</dbReference>
<evidence type="ECO:0000256" key="9">
    <source>
        <dbReference type="ARBA" id="ARBA00023136"/>
    </source>
</evidence>
<dbReference type="InterPro" id="IPR001128">
    <property type="entry name" value="Cyt_P450"/>
</dbReference>
<feature type="compositionally biased region" description="Polar residues" evidence="11">
    <location>
        <begin position="2082"/>
        <end position="2100"/>
    </location>
</feature>
<feature type="region of interest" description="Disordered" evidence="11">
    <location>
        <begin position="2041"/>
        <end position="2100"/>
    </location>
</feature>
<keyword evidence="6" id="KW-0344">Guanine-nucleotide releasing factor</keyword>
<dbReference type="GO" id="GO:0016020">
    <property type="term" value="C:membrane"/>
    <property type="evidence" value="ECO:0007669"/>
    <property type="project" value="UniProtKB-SubCell"/>
</dbReference>
<keyword evidence="8" id="KW-0560">Oxidoreductase</keyword>
<dbReference type="GO" id="GO:0020037">
    <property type="term" value="F:heme binding"/>
    <property type="evidence" value="ECO:0007669"/>
    <property type="project" value="InterPro"/>
</dbReference>
<evidence type="ECO:0000256" key="8">
    <source>
        <dbReference type="ARBA" id="ARBA00023002"/>
    </source>
</evidence>
<dbReference type="GO" id="GO:0005506">
    <property type="term" value="F:iron ion binding"/>
    <property type="evidence" value="ECO:0007669"/>
    <property type="project" value="InterPro"/>
</dbReference>
<evidence type="ECO:0000256" key="5">
    <source>
        <dbReference type="ARBA" id="ARBA00022490"/>
    </source>
</evidence>
<keyword evidence="9" id="KW-0472">Membrane</keyword>
<keyword evidence="10" id="KW-0349">Heme</keyword>
<dbReference type="GO" id="GO:0015031">
    <property type="term" value="P:protein transport"/>
    <property type="evidence" value="ECO:0007669"/>
    <property type="project" value="UniProtKB-KW"/>
</dbReference>
<name>A0A8X8ZL76_SALSN</name>
<dbReference type="InterPro" id="IPR032691">
    <property type="entry name" value="Mon2/Sec7/BIG1-like_HUS"/>
</dbReference>
<dbReference type="PRINTS" id="PR00385">
    <property type="entry name" value="P450"/>
</dbReference>
<dbReference type="GO" id="GO:0005085">
    <property type="term" value="F:guanyl-nucleotide exchange factor activity"/>
    <property type="evidence" value="ECO:0007669"/>
    <property type="project" value="UniProtKB-KW"/>
</dbReference>
<dbReference type="InterPro" id="IPR046455">
    <property type="entry name" value="Sec7/BIG1-like_C"/>
</dbReference>
<dbReference type="SMART" id="SM00222">
    <property type="entry name" value="Sec7"/>
    <property type="match status" value="1"/>
</dbReference>
<evidence type="ECO:0000256" key="6">
    <source>
        <dbReference type="ARBA" id="ARBA00022658"/>
    </source>
</evidence>
<dbReference type="InterPro" id="IPR015403">
    <property type="entry name" value="Mon2/Sec7/BIG1-like_HDS"/>
</dbReference>
<evidence type="ECO:0000256" key="2">
    <source>
        <dbReference type="ARBA" id="ARBA00004287"/>
    </source>
</evidence>
<dbReference type="SUPFAM" id="SSF48264">
    <property type="entry name" value="Cytochrome P450"/>
    <property type="match status" value="1"/>
</dbReference>
<organism evidence="13">
    <name type="scientific">Salvia splendens</name>
    <name type="common">Scarlet sage</name>
    <dbReference type="NCBI Taxonomy" id="180675"/>
    <lineage>
        <taxon>Eukaryota</taxon>
        <taxon>Viridiplantae</taxon>
        <taxon>Streptophyta</taxon>
        <taxon>Embryophyta</taxon>
        <taxon>Tracheophyta</taxon>
        <taxon>Spermatophyta</taxon>
        <taxon>Magnoliopsida</taxon>
        <taxon>eudicotyledons</taxon>
        <taxon>Gunneridae</taxon>
        <taxon>Pentapetalae</taxon>
        <taxon>asterids</taxon>
        <taxon>lamiids</taxon>
        <taxon>Lamiales</taxon>
        <taxon>Lamiaceae</taxon>
        <taxon>Nepetoideae</taxon>
        <taxon>Mentheae</taxon>
        <taxon>Salviinae</taxon>
        <taxon>Salvia</taxon>
        <taxon>Salvia subgen. Calosphace</taxon>
        <taxon>core Calosphace</taxon>
    </lineage>
</organism>
<dbReference type="PANTHER" id="PTHR10663:SF312">
    <property type="entry name" value="BREFELDIN A-INHIBITED GUANINE NUCLEOTIDE-EXCHANGE PROTEIN 5"/>
    <property type="match status" value="1"/>
</dbReference>
<dbReference type="SUPFAM" id="SSF48371">
    <property type="entry name" value="ARM repeat"/>
    <property type="match status" value="2"/>
</dbReference>
<comment type="cofactor">
    <cofactor evidence="10">
        <name>heme</name>
        <dbReference type="ChEBI" id="CHEBI:30413"/>
    </cofactor>
</comment>
<dbReference type="PROSITE" id="PS50190">
    <property type="entry name" value="SEC7"/>
    <property type="match status" value="1"/>
</dbReference>
<dbReference type="GO" id="GO:0032012">
    <property type="term" value="P:regulation of ARF protein signal transduction"/>
    <property type="evidence" value="ECO:0007669"/>
    <property type="project" value="InterPro"/>
</dbReference>
<accession>A0A8X8ZL76</accession>
<dbReference type="InterPro" id="IPR035999">
    <property type="entry name" value="Sec7_dom_sf"/>
</dbReference>
<feature type="region of interest" description="Disordered" evidence="11">
    <location>
        <begin position="866"/>
        <end position="892"/>
    </location>
</feature>
<comment type="subcellular location">
    <subcellularLocation>
        <location evidence="3">Cytoplasm</location>
        <location evidence="3">Cytosol</location>
    </subcellularLocation>
    <subcellularLocation>
        <location evidence="2">Membrane</location>
        <topology evidence="2">Peripheral membrane protein</topology>
        <orientation evidence="2">Cytoplasmic side</orientation>
    </subcellularLocation>
    <subcellularLocation>
        <location evidence="1">Membrane</location>
        <topology evidence="1">Single-pass membrane protein</topology>
    </subcellularLocation>
</comment>
<evidence type="ECO:0000313" key="13">
    <source>
        <dbReference type="EMBL" id="KAG6409412.1"/>
    </source>
</evidence>
<dbReference type="PROSITE" id="PS00086">
    <property type="entry name" value="CYTOCHROME_P450"/>
    <property type="match status" value="1"/>
</dbReference>
<feature type="binding site" description="axial binding residue" evidence="10">
    <location>
        <position position="536"/>
    </location>
    <ligand>
        <name>heme</name>
        <dbReference type="ChEBI" id="CHEBI:30413"/>
    </ligand>
    <ligandPart>
        <name>Fe</name>
        <dbReference type="ChEBI" id="CHEBI:18248"/>
    </ligandPart>
</feature>
<dbReference type="InterPro" id="IPR002401">
    <property type="entry name" value="Cyt_P450_E_grp-I"/>
</dbReference>
<keyword evidence="7" id="KW-0653">Protein transport</keyword>
<dbReference type="InterPro" id="IPR032629">
    <property type="entry name" value="DCB_dom"/>
</dbReference>
<dbReference type="GO" id="GO:0016114">
    <property type="term" value="P:terpenoid biosynthetic process"/>
    <property type="evidence" value="ECO:0007669"/>
    <property type="project" value="UniProtKB-ARBA"/>
</dbReference>
<dbReference type="Gene3D" id="1.10.220.20">
    <property type="match status" value="1"/>
</dbReference>
<proteinExistence type="predicted"/>
<gene>
    <name evidence="13" type="ORF">SASPL_127451</name>
</gene>
<evidence type="ECO:0000256" key="7">
    <source>
        <dbReference type="ARBA" id="ARBA00022927"/>
    </source>
</evidence>
<dbReference type="PRINTS" id="PR00463">
    <property type="entry name" value="EP450I"/>
</dbReference>
<dbReference type="Pfam" id="PF01369">
    <property type="entry name" value="Sec7"/>
    <property type="match status" value="1"/>
</dbReference>
<dbReference type="FunFam" id="1.10.220.20:FF:000002">
    <property type="entry name" value="Brefeldin A-inhibited guanine nucleotide-exchange protein 1"/>
    <property type="match status" value="1"/>
</dbReference>
<evidence type="ECO:0000259" key="12">
    <source>
        <dbReference type="PROSITE" id="PS50190"/>
    </source>
</evidence>
<dbReference type="InterPro" id="IPR023394">
    <property type="entry name" value="Sec7_C_sf"/>
</dbReference>
<dbReference type="CDD" id="cd11046">
    <property type="entry name" value="CYP97"/>
    <property type="match status" value="1"/>
</dbReference>
<comment type="caution">
    <text evidence="13">The sequence shown here is derived from an EMBL/GenBank/DDBJ whole genome shotgun (WGS) entry which is preliminary data.</text>
</comment>
<feature type="domain" description="SEC7" evidence="12">
    <location>
        <begin position="1191"/>
        <end position="1377"/>
    </location>
</feature>